<feature type="compositionally biased region" description="Polar residues" evidence="1">
    <location>
        <begin position="265"/>
        <end position="283"/>
    </location>
</feature>
<proteinExistence type="predicted"/>
<evidence type="ECO:0000256" key="1">
    <source>
        <dbReference type="SAM" id="MobiDB-lite"/>
    </source>
</evidence>
<evidence type="ECO:0000313" key="3">
    <source>
        <dbReference type="EMBL" id="PPQ98644.1"/>
    </source>
</evidence>
<feature type="compositionally biased region" description="Polar residues" evidence="1">
    <location>
        <begin position="128"/>
        <end position="149"/>
    </location>
</feature>
<dbReference type="OrthoDB" id="3270804at2759"/>
<feature type="compositionally biased region" description="Polar residues" evidence="1">
    <location>
        <begin position="179"/>
        <end position="199"/>
    </location>
</feature>
<name>A0A409Y6J3_9AGAR</name>
<dbReference type="AlphaFoldDB" id="A0A409Y6J3"/>
<feature type="region of interest" description="Disordered" evidence="1">
    <location>
        <begin position="51"/>
        <end position="159"/>
    </location>
</feature>
<accession>A0A409Y6J3</accession>
<dbReference type="InParanoid" id="A0A409Y6J3"/>
<feature type="compositionally biased region" description="Polar residues" evidence="1">
    <location>
        <begin position="308"/>
        <end position="323"/>
    </location>
</feature>
<feature type="region of interest" description="Disordered" evidence="1">
    <location>
        <begin position="265"/>
        <end position="284"/>
    </location>
</feature>
<evidence type="ECO:0000259" key="2">
    <source>
        <dbReference type="Pfam" id="PF01693"/>
    </source>
</evidence>
<dbReference type="InterPro" id="IPR011320">
    <property type="entry name" value="RNase_H1_N"/>
</dbReference>
<dbReference type="Gene3D" id="3.40.970.10">
    <property type="entry name" value="Ribonuclease H1, N-terminal domain"/>
    <property type="match status" value="1"/>
</dbReference>
<dbReference type="InterPro" id="IPR037056">
    <property type="entry name" value="RNase_H1_N_sf"/>
</dbReference>
<dbReference type="InterPro" id="IPR009027">
    <property type="entry name" value="Ribosomal_bL9/RNase_H1_N"/>
</dbReference>
<feature type="region of interest" description="Disordered" evidence="1">
    <location>
        <begin position="172"/>
        <end position="225"/>
    </location>
</feature>
<sequence>MPKKWYVVTAGREIGVFSDWLDAAASVRGLDDAIYKGYPTEEEARMAFSKQEMKGNTQIIRDGRRFEPSPNKTKTTTNAPQRLSASLSMPTPFISTPPETPVSSPRARRQEVSSARPTRQSDHLSPAMNGSASGDFLSRSSNGLPSPLQTPEGKEAAKARRLEAIKQCYKEDAMKKSEGCSQSSFRHNATSSMRNSPRSFHTPDSFMSSPRLGDSDTLSNKSKGPQYVVNTPKWIRSYPVTGDFTSSATPELLSPLNLGGVSPLPNASNRTFSSSPMRRQTPLTKCATEPNLLLETANDNSIGRRASSRTSDSLHAQNGNGNVSEVLVDPRSPMMDEKVIRDLQFVRSPLPVASRQTIGIEGTARRQVAATEPSAAWDE</sequence>
<dbReference type="Pfam" id="PF01693">
    <property type="entry name" value="Cauli_VI"/>
    <property type="match status" value="1"/>
</dbReference>
<comment type="caution">
    <text evidence="3">The sequence shown here is derived from an EMBL/GenBank/DDBJ whole genome shotgun (WGS) entry which is preliminary data.</text>
</comment>
<feature type="region of interest" description="Disordered" evidence="1">
    <location>
        <begin position="294"/>
        <end position="327"/>
    </location>
</feature>
<dbReference type="EMBL" id="NHTK01001381">
    <property type="protein sequence ID" value="PPQ98644.1"/>
    <property type="molecule type" value="Genomic_DNA"/>
</dbReference>
<reference evidence="3 4" key="1">
    <citation type="journal article" date="2018" name="Evol. Lett.">
        <title>Horizontal gene cluster transfer increased hallucinogenic mushroom diversity.</title>
        <authorList>
            <person name="Reynolds H.T."/>
            <person name="Vijayakumar V."/>
            <person name="Gluck-Thaler E."/>
            <person name="Korotkin H.B."/>
            <person name="Matheny P.B."/>
            <person name="Slot J.C."/>
        </authorList>
    </citation>
    <scope>NUCLEOTIDE SEQUENCE [LARGE SCALE GENOMIC DNA]</scope>
    <source>
        <strain evidence="3 4">2629</strain>
    </source>
</reference>
<feature type="compositionally biased region" description="Polar residues" evidence="1">
    <location>
        <begin position="70"/>
        <end position="89"/>
    </location>
</feature>
<dbReference type="STRING" id="181874.A0A409Y6J3"/>
<gene>
    <name evidence="3" type="ORF">CVT24_003977</name>
</gene>
<protein>
    <recommendedName>
        <fullName evidence="2">Ribonuclease H1 N-terminal domain-containing protein</fullName>
    </recommendedName>
</protein>
<organism evidence="3 4">
    <name type="scientific">Panaeolus cyanescens</name>
    <dbReference type="NCBI Taxonomy" id="181874"/>
    <lineage>
        <taxon>Eukaryota</taxon>
        <taxon>Fungi</taxon>
        <taxon>Dikarya</taxon>
        <taxon>Basidiomycota</taxon>
        <taxon>Agaricomycotina</taxon>
        <taxon>Agaricomycetes</taxon>
        <taxon>Agaricomycetidae</taxon>
        <taxon>Agaricales</taxon>
        <taxon>Agaricineae</taxon>
        <taxon>Galeropsidaceae</taxon>
        <taxon>Panaeolus</taxon>
    </lineage>
</organism>
<keyword evidence="4" id="KW-1185">Reference proteome</keyword>
<feature type="domain" description="Ribonuclease H1 N-terminal" evidence="2">
    <location>
        <begin position="4"/>
        <end position="45"/>
    </location>
</feature>
<dbReference type="Proteomes" id="UP000284842">
    <property type="component" value="Unassembled WGS sequence"/>
</dbReference>
<evidence type="ECO:0000313" key="4">
    <source>
        <dbReference type="Proteomes" id="UP000284842"/>
    </source>
</evidence>
<dbReference type="SUPFAM" id="SSF55658">
    <property type="entry name" value="L9 N-domain-like"/>
    <property type="match status" value="1"/>
</dbReference>